<dbReference type="Pfam" id="PF00004">
    <property type="entry name" value="AAA"/>
    <property type="match status" value="2"/>
</dbReference>
<keyword evidence="9" id="KW-0496">Mitochondrion</keyword>
<keyword evidence="5" id="KW-0999">Mitochondrion inner membrane</keyword>
<dbReference type="InterPro" id="IPR027417">
    <property type="entry name" value="P-loop_NTPase"/>
</dbReference>
<feature type="compositionally biased region" description="Basic and acidic residues" evidence="12">
    <location>
        <begin position="348"/>
        <end position="358"/>
    </location>
</feature>
<evidence type="ECO:0000256" key="12">
    <source>
        <dbReference type="SAM" id="MobiDB-lite"/>
    </source>
</evidence>
<name>K5VUW8_PHACS</name>
<dbReference type="PANTHER" id="PTHR23070">
    <property type="entry name" value="BCS1 AAA-TYPE ATPASE"/>
    <property type="match status" value="1"/>
</dbReference>
<dbReference type="SMART" id="SM01024">
    <property type="entry name" value="BCS1_N"/>
    <property type="match status" value="1"/>
</dbReference>
<dbReference type="Proteomes" id="UP000008370">
    <property type="component" value="Unassembled WGS sequence"/>
</dbReference>
<evidence type="ECO:0008006" key="17">
    <source>
        <dbReference type="Google" id="ProtNLM"/>
    </source>
</evidence>
<dbReference type="InterPro" id="IPR003593">
    <property type="entry name" value="AAA+_ATPase"/>
</dbReference>
<keyword evidence="10" id="KW-0472">Membrane</keyword>
<feature type="domain" description="AAA+ ATPase" evidence="13">
    <location>
        <begin position="261"/>
        <end position="417"/>
    </location>
</feature>
<comment type="catalytic activity">
    <reaction evidence="11">
        <text>ATP + H2O = ADP + phosphate + H(+)</text>
        <dbReference type="Rhea" id="RHEA:13065"/>
        <dbReference type="ChEBI" id="CHEBI:15377"/>
        <dbReference type="ChEBI" id="CHEBI:15378"/>
        <dbReference type="ChEBI" id="CHEBI:30616"/>
        <dbReference type="ChEBI" id="CHEBI:43474"/>
        <dbReference type="ChEBI" id="CHEBI:456216"/>
    </reaction>
    <physiologicalReaction direction="left-to-right" evidence="11">
        <dbReference type="Rhea" id="RHEA:13066"/>
    </physiologicalReaction>
</comment>
<dbReference type="HOGENOM" id="CLU_010189_3_2_1"/>
<dbReference type="InterPro" id="IPR050747">
    <property type="entry name" value="Mitochondrial_chaperone_BCS1"/>
</dbReference>
<dbReference type="KEGG" id="pco:PHACADRAFT_263985"/>
<evidence type="ECO:0000313" key="16">
    <source>
        <dbReference type="Proteomes" id="UP000008370"/>
    </source>
</evidence>
<evidence type="ECO:0000256" key="3">
    <source>
        <dbReference type="ARBA" id="ARBA00022692"/>
    </source>
</evidence>
<evidence type="ECO:0000256" key="4">
    <source>
        <dbReference type="ARBA" id="ARBA00022741"/>
    </source>
</evidence>
<dbReference type="GO" id="GO:0005524">
    <property type="term" value="F:ATP binding"/>
    <property type="evidence" value="ECO:0007669"/>
    <property type="project" value="UniProtKB-KW"/>
</dbReference>
<dbReference type="STRING" id="650164.K5VUW8"/>
<dbReference type="SUPFAM" id="SSF52540">
    <property type="entry name" value="P-loop containing nucleoside triphosphate hydrolases"/>
    <property type="match status" value="1"/>
</dbReference>
<protein>
    <recommendedName>
        <fullName evidence="17">AAA+ ATPase domain-containing protein</fullName>
    </recommendedName>
</protein>
<evidence type="ECO:0000256" key="7">
    <source>
        <dbReference type="ARBA" id="ARBA00022840"/>
    </source>
</evidence>
<evidence type="ECO:0000256" key="8">
    <source>
        <dbReference type="ARBA" id="ARBA00022989"/>
    </source>
</evidence>
<evidence type="ECO:0000256" key="2">
    <source>
        <dbReference type="ARBA" id="ARBA00007448"/>
    </source>
</evidence>
<comment type="subcellular location">
    <subcellularLocation>
        <location evidence="1">Mitochondrion inner membrane</location>
        <topology evidence="1">Single-pass membrane protein</topology>
    </subcellularLocation>
</comment>
<dbReference type="AlphaFoldDB" id="K5VUW8"/>
<evidence type="ECO:0000313" key="15">
    <source>
        <dbReference type="EMBL" id="EKM50615.1"/>
    </source>
</evidence>
<dbReference type="GeneID" id="18918715"/>
<feature type="region of interest" description="Disordered" evidence="12">
    <location>
        <begin position="435"/>
        <end position="477"/>
    </location>
</feature>
<dbReference type="InterPro" id="IPR003959">
    <property type="entry name" value="ATPase_AAA_core"/>
</dbReference>
<dbReference type="EMBL" id="JH930478">
    <property type="protein sequence ID" value="EKM50615.1"/>
    <property type="molecule type" value="Genomic_DNA"/>
</dbReference>
<keyword evidence="3" id="KW-0812">Transmembrane</keyword>
<evidence type="ECO:0000256" key="9">
    <source>
        <dbReference type="ARBA" id="ARBA00023128"/>
    </source>
</evidence>
<dbReference type="InterPro" id="IPR057495">
    <property type="entry name" value="AAA_lid_BCS1"/>
</dbReference>
<dbReference type="Gene3D" id="3.40.50.300">
    <property type="entry name" value="P-loop containing nucleotide triphosphate hydrolases"/>
    <property type="match status" value="1"/>
</dbReference>
<keyword evidence="4" id="KW-0547">Nucleotide-binding</keyword>
<dbReference type="SMART" id="SM00382">
    <property type="entry name" value="AAA"/>
    <property type="match status" value="1"/>
</dbReference>
<dbReference type="Pfam" id="PF25426">
    <property type="entry name" value="AAA_lid_BCS1"/>
    <property type="match status" value="1"/>
</dbReference>
<keyword evidence="8" id="KW-1133">Transmembrane helix</keyword>
<evidence type="ECO:0000259" key="13">
    <source>
        <dbReference type="SMART" id="SM00382"/>
    </source>
</evidence>
<evidence type="ECO:0000256" key="10">
    <source>
        <dbReference type="ARBA" id="ARBA00023136"/>
    </source>
</evidence>
<dbReference type="RefSeq" id="XP_007400884.1">
    <property type="nucleotide sequence ID" value="XM_007400822.1"/>
</dbReference>
<dbReference type="Pfam" id="PF08740">
    <property type="entry name" value="BCS1_N"/>
    <property type="match status" value="1"/>
</dbReference>
<evidence type="ECO:0000256" key="1">
    <source>
        <dbReference type="ARBA" id="ARBA00004434"/>
    </source>
</evidence>
<feature type="domain" description="BCS1 N-terminal" evidence="14">
    <location>
        <begin position="53"/>
        <end position="230"/>
    </location>
</feature>
<dbReference type="InParanoid" id="K5VUW8"/>
<comment type="similarity">
    <text evidence="2">Belongs to the AAA ATPase family. BCS1 subfamily.</text>
</comment>
<evidence type="ECO:0000256" key="5">
    <source>
        <dbReference type="ARBA" id="ARBA00022792"/>
    </source>
</evidence>
<evidence type="ECO:0000256" key="11">
    <source>
        <dbReference type="ARBA" id="ARBA00048778"/>
    </source>
</evidence>
<organism evidence="15 16">
    <name type="scientific">Phanerochaete carnosa (strain HHB-10118-sp)</name>
    <name type="common">White-rot fungus</name>
    <name type="synonym">Peniophora carnosa</name>
    <dbReference type="NCBI Taxonomy" id="650164"/>
    <lineage>
        <taxon>Eukaryota</taxon>
        <taxon>Fungi</taxon>
        <taxon>Dikarya</taxon>
        <taxon>Basidiomycota</taxon>
        <taxon>Agaricomycotina</taxon>
        <taxon>Agaricomycetes</taxon>
        <taxon>Polyporales</taxon>
        <taxon>Phanerochaetaceae</taxon>
        <taxon>Phanerochaete</taxon>
    </lineage>
</organism>
<dbReference type="GO" id="GO:0016887">
    <property type="term" value="F:ATP hydrolysis activity"/>
    <property type="evidence" value="ECO:0007669"/>
    <property type="project" value="InterPro"/>
</dbReference>
<dbReference type="GO" id="GO:0005743">
    <property type="term" value="C:mitochondrial inner membrane"/>
    <property type="evidence" value="ECO:0007669"/>
    <property type="project" value="UniProtKB-SubCell"/>
</dbReference>
<proteinExistence type="inferred from homology"/>
<keyword evidence="7" id="KW-0067">ATP-binding</keyword>
<gene>
    <name evidence="15" type="ORF">PHACADRAFT_263985</name>
</gene>
<evidence type="ECO:0000256" key="6">
    <source>
        <dbReference type="ARBA" id="ARBA00022801"/>
    </source>
</evidence>
<dbReference type="InterPro" id="IPR014851">
    <property type="entry name" value="BCS1_N"/>
</dbReference>
<sequence>MSGSHLDNTTVDVAQNGTALHSSLTAVASPLNLPTILSFLLSFSALRDWLKLLVIGGAIETSRRMCMQLWTSFIESFWITACFEEMDVSYTWLLFWLSKQPTWNKARFINVSTRTFGVSSPVVMIPGDEYEIAGRRISYLPSFSRTYSLWYKGRYINVTRSEVNEGAYHTKETLEISIFARSHSVLNELLLEAKKAYLAAEEHTISIYVSEPSGSWRNVASRPKRPLRSIVLDPGVKDLLLEDARDFLQSKDWYAERGIPFRRGYLLYGAPGSGKTSMIHSLAGELGLDVYVVSLARIGLDDTALGALMSELPERCIALMEDIDAAFHHGLTREMEDDDDARSGEGGAHNRERERDRAAVSSPVSRVTLSGLLNALDGVGAQEGRILYATTNRYSKLDSALCRPGRMDLHVEFKLASQYQARELFKCFYMPAPAEDADEGSETKGNAEDDGDETDSAYGTGSTPPSPTSSTSRSDALTETLEVPKKLYVGDKHRADGPRPSRRKIVALADLFADAIPEREFSMASLQGYLMSYKTRPAEAAEGAVAWVVQERLEKAKKAKRQS</sequence>
<dbReference type="OrthoDB" id="10251412at2759"/>
<keyword evidence="6" id="KW-0378">Hydrolase</keyword>
<feature type="region of interest" description="Disordered" evidence="12">
    <location>
        <begin position="334"/>
        <end position="362"/>
    </location>
</feature>
<evidence type="ECO:0000259" key="14">
    <source>
        <dbReference type="SMART" id="SM01024"/>
    </source>
</evidence>
<reference evidence="15 16" key="1">
    <citation type="journal article" date="2012" name="BMC Genomics">
        <title>Comparative genomics of the white-rot fungi, Phanerochaete carnosa and P. chrysosporium, to elucidate the genetic basis of the distinct wood types they colonize.</title>
        <authorList>
            <person name="Suzuki H."/>
            <person name="MacDonald J."/>
            <person name="Syed K."/>
            <person name="Salamov A."/>
            <person name="Hori C."/>
            <person name="Aerts A."/>
            <person name="Henrissat B."/>
            <person name="Wiebenga A."/>
            <person name="vanKuyk P.A."/>
            <person name="Barry K."/>
            <person name="Lindquist E."/>
            <person name="LaButti K."/>
            <person name="Lapidus A."/>
            <person name="Lucas S."/>
            <person name="Coutinho P."/>
            <person name="Gong Y."/>
            <person name="Samejima M."/>
            <person name="Mahadevan R."/>
            <person name="Abou-Zaid M."/>
            <person name="de Vries R.P."/>
            <person name="Igarashi K."/>
            <person name="Yadav J.S."/>
            <person name="Grigoriev I.V."/>
            <person name="Master E.R."/>
        </authorList>
    </citation>
    <scope>NUCLEOTIDE SEQUENCE [LARGE SCALE GENOMIC DNA]</scope>
    <source>
        <strain evidence="15 16">HHB-10118-sp</strain>
    </source>
</reference>
<keyword evidence="16" id="KW-1185">Reference proteome</keyword>
<accession>K5VUW8</accession>